<keyword evidence="1" id="KW-0732">Signal</keyword>
<feature type="signal peptide" evidence="1">
    <location>
        <begin position="1"/>
        <end position="20"/>
    </location>
</feature>
<proteinExistence type="predicted"/>
<dbReference type="Proteomes" id="UP000316008">
    <property type="component" value="Unassembled WGS sequence"/>
</dbReference>
<gene>
    <name evidence="2" type="ORF">FO442_05085</name>
</gene>
<dbReference type="OrthoDB" id="8887208at2"/>
<name>A0A556N2V6_9FLAO</name>
<dbReference type="EMBL" id="VLPL01000002">
    <property type="protein sequence ID" value="TSJ46536.1"/>
    <property type="molecule type" value="Genomic_DNA"/>
</dbReference>
<dbReference type="AlphaFoldDB" id="A0A556N2V6"/>
<comment type="caution">
    <text evidence="2">The sequence shown here is derived from an EMBL/GenBank/DDBJ whole genome shotgun (WGS) entry which is preliminary data.</text>
</comment>
<protein>
    <recommendedName>
        <fullName evidence="4">Outer membrane beta-barrel protein</fullName>
    </recommendedName>
</protein>
<evidence type="ECO:0000313" key="2">
    <source>
        <dbReference type="EMBL" id="TSJ46536.1"/>
    </source>
</evidence>
<keyword evidence="3" id="KW-1185">Reference proteome</keyword>
<organism evidence="2 3">
    <name type="scientific">Fluviicola chungangensis</name>
    <dbReference type="NCBI Taxonomy" id="2597671"/>
    <lineage>
        <taxon>Bacteria</taxon>
        <taxon>Pseudomonadati</taxon>
        <taxon>Bacteroidota</taxon>
        <taxon>Flavobacteriia</taxon>
        <taxon>Flavobacteriales</taxon>
        <taxon>Crocinitomicaceae</taxon>
        <taxon>Fluviicola</taxon>
    </lineage>
</organism>
<accession>A0A556N2V6</accession>
<evidence type="ECO:0008006" key="4">
    <source>
        <dbReference type="Google" id="ProtNLM"/>
    </source>
</evidence>
<evidence type="ECO:0000256" key="1">
    <source>
        <dbReference type="SAM" id="SignalP"/>
    </source>
</evidence>
<sequence length="291" mass="33204">MHRKLLFLFFLAVIATPADAQIRKHQRKRSTNAGTLFLYWGYNRTAYTPSTIHFIGSDYDFTLKGVRATDRQPKFGANLYLNPVNITIPQYNFRIGYYFTEKWALSVGVDHYNYVMRHDKEVTLDGHFDMTADSIWDGNYNQESVLVDPNHFHYEHSGALNYLRIELMRSFDLVELGDRRQFAITGNVGLNLGPMLTTTNFLFSNEQTNRSTALSGYGIGANASARLEFFKHVFIQAEGGLAFAHLPGVKTRPNDRNQRAKQAFGLASYNVSLGLLFYIKTKNGCDSCPHW</sequence>
<evidence type="ECO:0000313" key="3">
    <source>
        <dbReference type="Proteomes" id="UP000316008"/>
    </source>
</evidence>
<feature type="chain" id="PRO_5022067873" description="Outer membrane beta-barrel protein" evidence="1">
    <location>
        <begin position="21"/>
        <end position="291"/>
    </location>
</feature>
<dbReference type="RefSeq" id="WP_144332073.1">
    <property type="nucleotide sequence ID" value="NZ_VLPL01000002.1"/>
</dbReference>
<reference evidence="2 3" key="1">
    <citation type="submission" date="2019-07" db="EMBL/GenBank/DDBJ databases">
        <authorList>
            <person name="Huq M.A."/>
        </authorList>
    </citation>
    <scope>NUCLEOTIDE SEQUENCE [LARGE SCALE GENOMIC DNA]</scope>
    <source>
        <strain evidence="2 3">MAH-3</strain>
    </source>
</reference>